<organism evidence="6 7">
    <name type="scientific">Nepenthes gracilis</name>
    <name type="common">Slender pitcher plant</name>
    <dbReference type="NCBI Taxonomy" id="150966"/>
    <lineage>
        <taxon>Eukaryota</taxon>
        <taxon>Viridiplantae</taxon>
        <taxon>Streptophyta</taxon>
        <taxon>Embryophyta</taxon>
        <taxon>Tracheophyta</taxon>
        <taxon>Spermatophyta</taxon>
        <taxon>Magnoliopsida</taxon>
        <taxon>eudicotyledons</taxon>
        <taxon>Gunneridae</taxon>
        <taxon>Pentapetalae</taxon>
        <taxon>Caryophyllales</taxon>
        <taxon>Nepenthaceae</taxon>
        <taxon>Nepenthes</taxon>
    </lineage>
</organism>
<dbReference type="Pfam" id="PF04043">
    <property type="entry name" value="PMEI"/>
    <property type="match status" value="1"/>
</dbReference>
<sequence length="179" mass="19725">MTFLYCKNIIATLALLASVLRVLHAKSPHAYADDLITETCKKTPQFDLCKSILQGHRAVGDVKGLALIIIGVFESQTVDARNHVDDLMKHSQDPNFLQVLSDCKDTYQFLQSYSIVEAVSAVKLGDPKFGEEAMNDAVDQVVDGCESRFLGRFTSPLAEQNQRLQNAGRVAAAIIKILE</sequence>
<evidence type="ECO:0000313" key="6">
    <source>
        <dbReference type="EMBL" id="GMH03759.1"/>
    </source>
</evidence>
<reference evidence="6" key="1">
    <citation type="submission" date="2023-05" db="EMBL/GenBank/DDBJ databases">
        <title>Nepenthes gracilis genome sequencing.</title>
        <authorList>
            <person name="Fukushima K."/>
        </authorList>
    </citation>
    <scope>NUCLEOTIDE SEQUENCE</scope>
    <source>
        <strain evidence="6">SING2019-196</strain>
    </source>
</reference>
<dbReference type="Proteomes" id="UP001279734">
    <property type="component" value="Unassembled WGS sequence"/>
</dbReference>
<dbReference type="AlphaFoldDB" id="A0AAD3S3X5"/>
<evidence type="ECO:0000256" key="4">
    <source>
        <dbReference type="SAM" id="SignalP"/>
    </source>
</evidence>
<feature type="signal peptide" evidence="4">
    <location>
        <begin position="1"/>
        <end position="25"/>
    </location>
</feature>
<evidence type="ECO:0000256" key="3">
    <source>
        <dbReference type="ARBA" id="ARBA00038471"/>
    </source>
</evidence>
<evidence type="ECO:0000256" key="2">
    <source>
        <dbReference type="ARBA" id="ARBA00023157"/>
    </source>
</evidence>
<dbReference type="SUPFAM" id="SSF101148">
    <property type="entry name" value="Plant invertase/pectin methylesterase inhibitor"/>
    <property type="match status" value="1"/>
</dbReference>
<proteinExistence type="inferred from homology"/>
<dbReference type="NCBIfam" id="TIGR01614">
    <property type="entry name" value="PME_inhib"/>
    <property type="match status" value="1"/>
</dbReference>
<keyword evidence="1 4" id="KW-0732">Signal</keyword>
<name>A0AAD3S3X5_NEPGR</name>
<dbReference type="PANTHER" id="PTHR36710:SF18">
    <property type="entry name" value="PECTINESTERASE INHIBITOR 5-RELATED"/>
    <property type="match status" value="1"/>
</dbReference>
<dbReference type="Gene3D" id="1.20.140.40">
    <property type="entry name" value="Invertase/pectin methylesterase inhibitor family protein"/>
    <property type="match status" value="1"/>
</dbReference>
<dbReference type="InterPro" id="IPR006501">
    <property type="entry name" value="Pectinesterase_inhib_dom"/>
</dbReference>
<dbReference type="EMBL" id="BSYO01000004">
    <property type="protein sequence ID" value="GMH03759.1"/>
    <property type="molecule type" value="Genomic_DNA"/>
</dbReference>
<comment type="similarity">
    <text evidence="3">Belongs to the PMEI family.</text>
</comment>
<dbReference type="InterPro" id="IPR052421">
    <property type="entry name" value="PCW_Enzyme_Inhibitor"/>
</dbReference>
<keyword evidence="2" id="KW-1015">Disulfide bond</keyword>
<dbReference type="SMART" id="SM00856">
    <property type="entry name" value="PMEI"/>
    <property type="match status" value="1"/>
</dbReference>
<evidence type="ECO:0000313" key="7">
    <source>
        <dbReference type="Proteomes" id="UP001279734"/>
    </source>
</evidence>
<evidence type="ECO:0000256" key="1">
    <source>
        <dbReference type="ARBA" id="ARBA00022729"/>
    </source>
</evidence>
<dbReference type="PANTHER" id="PTHR36710">
    <property type="entry name" value="PECTINESTERASE INHIBITOR-LIKE"/>
    <property type="match status" value="1"/>
</dbReference>
<evidence type="ECO:0000259" key="5">
    <source>
        <dbReference type="SMART" id="SM00856"/>
    </source>
</evidence>
<feature type="chain" id="PRO_5042026861" description="Pectinesterase inhibitor domain-containing protein" evidence="4">
    <location>
        <begin position="26"/>
        <end position="179"/>
    </location>
</feature>
<dbReference type="InterPro" id="IPR035513">
    <property type="entry name" value="Invertase/methylesterase_inhib"/>
</dbReference>
<feature type="domain" description="Pectinesterase inhibitor" evidence="5">
    <location>
        <begin position="31"/>
        <end position="174"/>
    </location>
</feature>
<gene>
    <name evidence="6" type="ORF">Nepgr_005598</name>
</gene>
<comment type="caution">
    <text evidence="6">The sequence shown here is derived from an EMBL/GenBank/DDBJ whole genome shotgun (WGS) entry which is preliminary data.</text>
</comment>
<accession>A0AAD3S3X5</accession>
<protein>
    <recommendedName>
        <fullName evidence="5">Pectinesterase inhibitor domain-containing protein</fullName>
    </recommendedName>
</protein>
<dbReference type="GO" id="GO:0004857">
    <property type="term" value="F:enzyme inhibitor activity"/>
    <property type="evidence" value="ECO:0007669"/>
    <property type="project" value="InterPro"/>
</dbReference>
<keyword evidence="7" id="KW-1185">Reference proteome</keyword>